<dbReference type="EMBL" id="CP005290">
    <property type="protein sequence ID" value="AGK61307.1"/>
    <property type="molecule type" value="Genomic_DNA"/>
</dbReference>
<dbReference type="AlphaFoldDB" id="N0BG81"/>
<dbReference type="RefSeq" id="WP_015590905.1">
    <property type="nucleotide sequence ID" value="NC_021169.1"/>
</dbReference>
<dbReference type="STRING" id="387631.Asulf_01316"/>
<accession>N0BG81</accession>
<dbReference type="KEGG" id="ast:Asulf_01316"/>
<organism evidence="1 2">
    <name type="scientific">Archaeoglobus sulfaticallidus PM70-1</name>
    <dbReference type="NCBI Taxonomy" id="387631"/>
    <lineage>
        <taxon>Archaea</taxon>
        <taxon>Methanobacteriati</taxon>
        <taxon>Methanobacteriota</taxon>
        <taxon>Archaeoglobi</taxon>
        <taxon>Archaeoglobales</taxon>
        <taxon>Archaeoglobaceae</taxon>
        <taxon>Archaeoglobus</taxon>
    </lineage>
</organism>
<gene>
    <name evidence="1" type="ORF">Asulf_01316</name>
</gene>
<evidence type="ECO:0000313" key="1">
    <source>
        <dbReference type="EMBL" id="AGK61307.1"/>
    </source>
</evidence>
<name>N0BG81_9EURY</name>
<dbReference type="HOGENOM" id="CLU_1792021_0_0_2"/>
<evidence type="ECO:0000313" key="2">
    <source>
        <dbReference type="Proteomes" id="UP000013307"/>
    </source>
</evidence>
<dbReference type="GeneID" id="15392955"/>
<proteinExistence type="predicted"/>
<dbReference type="Proteomes" id="UP000013307">
    <property type="component" value="Chromosome"/>
</dbReference>
<reference evidence="1 2" key="1">
    <citation type="journal article" date="2013" name="Genome Announc.">
        <title>Complete Genome Sequence of the Thermophilic and Facultatively Chemolithoautotrophic Sulfate Reducer Archaeoglobus sulfaticallidus Strain PM70-1T.</title>
        <authorList>
            <person name="Stokke R."/>
            <person name="Hocking W.P."/>
            <person name="Steinsbu B.O."/>
            <person name="Steen I.H."/>
        </authorList>
    </citation>
    <scope>NUCLEOTIDE SEQUENCE [LARGE SCALE GENOMIC DNA]</scope>
    <source>
        <strain evidence="1">PM70-1</strain>
    </source>
</reference>
<keyword evidence="2" id="KW-1185">Reference proteome</keyword>
<protein>
    <submittedName>
        <fullName evidence="1">Uncharacterized protein</fullName>
    </submittedName>
</protein>
<sequence length="144" mass="16273">MLQVYTETSLPVVNPDAALKLEPHLRIITLLTAYSLVDVFAWQVSGKPAQNLVNGEVVGTLQKMLQKIMGLSSKHEGIREFIEESEEAVRRLHGKLETDRFLDDLLTGVEDPFMQFRILIEKKRINNIVLNESDVMSVFCGVFG</sequence>